<evidence type="ECO:0000313" key="1">
    <source>
        <dbReference type="EMBL" id="KRN25703.1"/>
    </source>
</evidence>
<protein>
    <submittedName>
        <fullName evidence="1">Uncharacterized protein</fullName>
    </submittedName>
</protein>
<sequence>MGFSVQALEDAQAVRAAVTTTAAVPTITKATALKVPKKNADGVFKVADSQSLEDAVRAETSATAHAGTAKLWANIKAQLEAKGIDTSGMTVGDTKDETVRVVVNTNGEAGVDAVKSDDPTYKQADAAENKASIFKSSATMITNP</sequence>
<dbReference type="PATRIC" id="fig|1423730.4.peg.2481"/>
<evidence type="ECO:0000313" key="2">
    <source>
        <dbReference type="Proteomes" id="UP000050865"/>
    </source>
</evidence>
<accession>A0A0R2FKK8</accession>
<proteinExistence type="predicted"/>
<dbReference type="Proteomes" id="UP000050865">
    <property type="component" value="Unassembled WGS sequence"/>
</dbReference>
<name>A0A0R2FKK8_9LACO</name>
<keyword evidence="2" id="KW-1185">Reference proteome</keyword>
<comment type="caution">
    <text evidence="1">The sequence shown here is derived from an EMBL/GenBank/DDBJ whole genome shotgun (WGS) entry which is preliminary data.</text>
</comment>
<gene>
    <name evidence="1" type="ORF">FC75_GL002386</name>
</gene>
<dbReference type="EMBL" id="AYZJ01000005">
    <property type="protein sequence ID" value="KRN25703.1"/>
    <property type="molecule type" value="Genomic_DNA"/>
</dbReference>
<dbReference type="AlphaFoldDB" id="A0A0R2FKK8"/>
<organism evidence="1 2">
    <name type="scientific">Lacticaseibacillus camelliae DSM 22697 = JCM 13995</name>
    <dbReference type="NCBI Taxonomy" id="1423730"/>
    <lineage>
        <taxon>Bacteria</taxon>
        <taxon>Bacillati</taxon>
        <taxon>Bacillota</taxon>
        <taxon>Bacilli</taxon>
        <taxon>Lactobacillales</taxon>
        <taxon>Lactobacillaceae</taxon>
        <taxon>Lacticaseibacillus</taxon>
    </lineage>
</organism>
<reference evidence="1 2" key="1">
    <citation type="journal article" date="2015" name="Genome Announc.">
        <title>Expanding the biotechnology potential of lactobacilli through comparative genomics of 213 strains and associated genera.</title>
        <authorList>
            <person name="Sun Z."/>
            <person name="Harris H.M."/>
            <person name="McCann A."/>
            <person name="Guo C."/>
            <person name="Argimon S."/>
            <person name="Zhang W."/>
            <person name="Yang X."/>
            <person name="Jeffery I.B."/>
            <person name="Cooney J.C."/>
            <person name="Kagawa T.F."/>
            <person name="Liu W."/>
            <person name="Song Y."/>
            <person name="Salvetti E."/>
            <person name="Wrobel A."/>
            <person name="Rasinkangas P."/>
            <person name="Parkhill J."/>
            <person name="Rea M.C."/>
            <person name="O'Sullivan O."/>
            <person name="Ritari J."/>
            <person name="Douillard F.P."/>
            <person name="Paul Ross R."/>
            <person name="Yang R."/>
            <person name="Briner A.E."/>
            <person name="Felis G.E."/>
            <person name="de Vos W.M."/>
            <person name="Barrangou R."/>
            <person name="Klaenhammer T.R."/>
            <person name="Caufield P.W."/>
            <person name="Cui Y."/>
            <person name="Zhang H."/>
            <person name="O'Toole P.W."/>
        </authorList>
    </citation>
    <scope>NUCLEOTIDE SEQUENCE [LARGE SCALE GENOMIC DNA]</scope>
    <source>
        <strain evidence="1 2">DSM 22697</strain>
    </source>
</reference>